<dbReference type="Pfam" id="PF04193">
    <property type="entry name" value="PQ-loop"/>
    <property type="match status" value="2"/>
</dbReference>
<reference evidence="8" key="1">
    <citation type="submission" date="2023-03" db="EMBL/GenBank/DDBJ databases">
        <title>Massive genome expansion in bonnet fungi (Mycena s.s.) driven by repeated elements and novel gene families across ecological guilds.</title>
        <authorList>
            <consortium name="Lawrence Berkeley National Laboratory"/>
            <person name="Harder C.B."/>
            <person name="Miyauchi S."/>
            <person name="Viragh M."/>
            <person name="Kuo A."/>
            <person name="Thoen E."/>
            <person name="Andreopoulos B."/>
            <person name="Lu D."/>
            <person name="Skrede I."/>
            <person name="Drula E."/>
            <person name="Henrissat B."/>
            <person name="Morin E."/>
            <person name="Kohler A."/>
            <person name="Barry K."/>
            <person name="LaButti K."/>
            <person name="Morin E."/>
            <person name="Salamov A."/>
            <person name="Lipzen A."/>
            <person name="Mereny Z."/>
            <person name="Hegedus B."/>
            <person name="Baldrian P."/>
            <person name="Stursova M."/>
            <person name="Weitz H."/>
            <person name="Taylor A."/>
            <person name="Grigoriev I.V."/>
            <person name="Nagy L.G."/>
            <person name="Martin F."/>
            <person name="Kauserud H."/>
        </authorList>
    </citation>
    <scope>NUCLEOTIDE SEQUENCE</scope>
    <source>
        <strain evidence="8">CBHHK188m</strain>
    </source>
</reference>
<feature type="transmembrane region" description="Helical" evidence="7">
    <location>
        <begin position="200"/>
        <end position="218"/>
    </location>
</feature>
<dbReference type="Gene3D" id="1.20.1280.290">
    <property type="match status" value="2"/>
</dbReference>
<evidence type="ECO:0000256" key="6">
    <source>
        <dbReference type="ARBA" id="ARBA00050768"/>
    </source>
</evidence>
<feature type="transmembrane region" description="Helical" evidence="7">
    <location>
        <begin position="120"/>
        <end position="142"/>
    </location>
</feature>
<keyword evidence="9" id="KW-1185">Reference proteome</keyword>
<evidence type="ECO:0000256" key="7">
    <source>
        <dbReference type="SAM" id="Phobius"/>
    </source>
</evidence>
<dbReference type="Proteomes" id="UP001215280">
    <property type="component" value="Unassembled WGS sequence"/>
</dbReference>
<gene>
    <name evidence="8" type="ORF">DFH07DRAFT_815528</name>
</gene>
<evidence type="ECO:0000256" key="2">
    <source>
        <dbReference type="ARBA" id="ARBA00022692"/>
    </source>
</evidence>
<evidence type="ECO:0000313" key="8">
    <source>
        <dbReference type="EMBL" id="KAJ7761596.1"/>
    </source>
</evidence>
<dbReference type="FunFam" id="1.20.1280.290:FF:000009">
    <property type="entry name" value="PQ loop repeat family protein"/>
    <property type="match status" value="1"/>
</dbReference>
<dbReference type="FunFam" id="1.20.1280.290:FF:000012">
    <property type="entry name" value="Vacuolar membrane PQ loop repeat protein"/>
    <property type="match status" value="1"/>
</dbReference>
<keyword evidence="4 7" id="KW-0472">Membrane</keyword>
<comment type="catalytic activity">
    <reaction evidence="6">
        <text>L-histidine(out) + L-arginine(in) = L-histidine(in) + L-arginine(out)</text>
        <dbReference type="Rhea" id="RHEA:71063"/>
        <dbReference type="ChEBI" id="CHEBI:32682"/>
        <dbReference type="ChEBI" id="CHEBI:57595"/>
    </reaction>
</comment>
<dbReference type="InterPro" id="IPR006603">
    <property type="entry name" value="PQ-loop_rpt"/>
</dbReference>
<comment type="caution">
    <text evidence="8">The sequence shown here is derived from an EMBL/GenBank/DDBJ whole genome shotgun (WGS) entry which is preliminary data.</text>
</comment>
<protein>
    <submittedName>
        <fullName evidence="8">PQ loop repeat-domain-containing protein</fullName>
    </submittedName>
</protein>
<keyword evidence="2 7" id="KW-0812">Transmembrane</keyword>
<evidence type="ECO:0000313" key="9">
    <source>
        <dbReference type="Proteomes" id="UP001215280"/>
    </source>
</evidence>
<evidence type="ECO:0000256" key="5">
    <source>
        <dbReference type="ARBA" id="ARBA00038039"/>
    </source>
</evidence>
<proteinExistence type="inferred from homology"/>
<dbReference type="SMART" id="SM00679">
    <property type="entry name" value="CTNS"/>
    <property type="match status" value="2"/>
</dbReference>
<dbReference type="InterPro" id="IPR051415">
    <property type="entry name" value="LAAT-1"/>
</dbReference>
<feature type="transmembrane region" description="Helical" evidence="7">
    <location>
        <begin position="230"/>
        <end position="253"/>
    </location>
</feature>
<dbReference type="GO" id="GO:0034486">
    <property type="term" value="P:vacuolar transmembrane transport"/>
    <property type="evidence" value="ECO:0007669"/>
    <property type="project" value="UniProtKB-ARBA"/>
</dbReference>
<feature type="transmembrane region" description="Helical" evidence="7">
    <location>
        <begin position="162"/>
        <end position="179"/>
    </location>
</feature>
<name>A0AAD7NI13_9AGAR</name>
<evidence type="ECO:0000256" key="4">
    <source>
        <dbReference type="ARBA" id="ARBA00023136"/>
    </source>
</evidence>
<feature type="transmembrane region" description="Helical" evidence="7">
    <location>
        <begin position="12"/>
        <end position="29"/>
    </location>
</feature>
<dbReference type="AlphaFoldDB" id="A0AAD7NI13"/>
<comment type="similarity">
    <text evidence="5">Belongs to the laat-1 family.</text>
</comment>
<organism evidence="8 9">
    <name type="scientific">Mycena maculata</name>
    <dbReference type="NCBI Taxonomy" id="230809"/>
    <lineage>
        <taxon>Eukaryota</taxon>
        <taxon>Fungi</taxon>
        <taxon>Dikarya</taxon>
        <taxon>Basidiomycota</taxon>
        <taxon>Agaricomycotina</taxon>
        <taxon>Agaricomycetes</taxon>
        <taxon>Agaricomycetidae</taxon>
        <taxon>Agaricales</taxon>
        <taxon>Marasmiineae</taxon>
        <taxon>Mycenaceae</taxon>
        <taxon>Mycena</taxon>
    </lineage>
</organism>
<accession>A0AAD7NI13</accession>
<dbReference type="GO" id="GO:0098852">
    <property type="term" value="C:lytic vacuole membrane"/>
    <property type="evidence" value="ECO:0007669"/>
    <property type="project" value="UniProtKB-ARBA"/>
</dbReference>
<sequence length="259" mass="29139">MLVDNGDFSNMLGWISIACWIVVYSPQIYENYSLQSGEGLSVLFVIVWLFGDLCNLFGALLANLLPTVIIIALYYSICDIILMFQIYYYRWKRGRSAGVDEETPLLTGNTSQNSQTPVSAAVLILRYTGAVLFVFATGILAWWINSKTEKTEEHPKHPPTAAVQWIIQILGWTSAVSYLSARVPQIAKNLRTRCEGLSPALFYFAILGNVTYSWSIIAKSTDRDYLITNASWLAGSALTVFLDLIVLGQFFYYRPPRMV</sequence>
<evidence type="ECO:0000256" key="1">
    <source>
        <dbReference type="ARBA" id="ARBA00004141"/>
    </source>
</evidence>
<dbReference type="GO" id="GO:0015174">
    <property type="term" value="F:basic amino acid transmembrane transporter activity"/>
    <property type="evidence" value="ECO:0007669"/>
    <property type="project" value="UniProtKB-ARBA"/>
</dbReference>
<comment type="subcellular location">
    <subcellularLocation>
        <location evidence="1">Membrane</location>
        <topology evidence="1">Multi-pass membrane protein</topology>
    </subcellularLocation>
</comment>
<evidence type="ECO:0000256" key="3">
    <source>
        <dbReference type="ARBA" id="ARBA00022989"/>
    </source>
</evidence>
<keyword evidence="3 7" id="KW-1133">Transmembrane helix</keyword>
<dbReference type="EMBL" id="JARJLG010000045">
    <property type="protein sequence ID" value="KAJ7761596.1"/>
    <property type="molecule type" value="Genomic_DNA"/>
</dbReference>
<feature type="transmembrane region" description="Helical" evidence="7">
    <location>
        <begin position="68"/>
        <end position="89"/>
    </location>
</feature>
<dbReference type="PANTHER" id="PTHR16201">
    <property type="entry name" value="SEVEN TRANSMEMBRANE PROTEIN 1-RELATED"/>
    <property type="match status" value="1"/>
</dbReference>
<dbReference type="PANTHER" id="PTHR16201:SF44">
    <property type="entry name" value="SEVEN TRANSMEMBRANE PROTEIN 1"/>
    <property type="match status" value="1"/>
</dbReference>
<feature type="transmembrane region" description="Helical" evidence="7">
    <location>
        <begin position="41"/>
        <end position="62"/>
    </location>
</feature>